<comment type="pathway">
    <text evidence="1 11">Protein modification; peptidyl-diphthamide biosynthesis.</text>
</comment>
<keyword evidence="5 11" id="KW-0808">Transferase</keyword>
<dbReference type="PIRSF" id="PIRSF004967">
    <property type="entry name" value="DPH1"/>
    <property type="match status" value="1"/>
</dbReference>
<dbReference type="NCBIfam" id="TIGR00322">
    <property type="entry name" value="diphth2_R"/>
    <property type="match status" value="1"/>
</dbReference>
<dbReference type="SFLD" id="SFLDG01121">
    <property type="entry name" value="Diphthamide_biosynthesis"/>
    <property type="match status" value="1"/>
</dbReference>
<reference evidence="12" key="1">
    <citation type="submission" date="2015-12" db="EMBL/GenBank/DDBJ databases">
        <title>De novo transcriptome assembly of four potential Pierce s Disease insect vectors from Arizona vineyards.</title>
        <authorList>
            <person name="Tassone E.E."/>
        </authorList>
    </citation>
    <scope>NUCLEOTIDE SEQUENCE</scope>
</reference>
<dbReference type="Gene3D" id="3.40.50.11860">
    <property type="entry name" value="Diphthamide synthesis DPH1/DPH2 domain 3"/>
    <property type="match status" value="1"/>
</dbReference>
<dbReference type="GO" id="GO:0017183">
    <property type="term" value="P:protein histidyl modification to diphthamide"/>
    <property type="evidence" value="ECO:0007669"/>
    <property type="project" value="UniProtKB-UniRule"/>
</dbReference>
<evidence type="ECO:0000256" key="3">
    <source>
        <dbReference type="ARBA" id="ARBA00012221"/>
    </source>
</evidence>
<dbReference type="AlphaFoldDB" id="A0A1B6D814"/>
<dbReference type="Gene3D" id="3.40.50.11840">
    <property type="entry name" value="Diphthamide synthesis DPH1/DPH2 domain 1"/>
    <property type="match status" value="1"/>
</dbReference>
<dbReference type="PANTHER" id="PTHR10762:SF1">
    <property type="entry name" value="2-(3-AMINO-3-CARBOXYPROPYL)HISTIDINE SYNTHASE SUBUNIT 1"/>
    <property type="match status" value="1"/>
</dbReference>
<evidence type="ECO:0000256" key="1">
    <source>
        <dbReference type="ARBA" id="ARBA00005156"/>
    </source>
</evidence>
<comment type="cofactor">
    <cofactor evidence="11">
        <name>[4Fe-4S] cluster</name>
        <dbReference type="ChEBI" id="CHEBI:49883"/>
    </cofactor>
    <text evidence="11">Binds 1 [4Fe-4S] cluster per subunit. The cluster is coordinated with 3 cysteines and an exchangeable S-adenosyl-L-methionine.</text>
</comment>
<dbReference type="EMBL" id="GEDC01015470">
    <property type="protein sequence ID" value="JAS21828.1"/>
    <property type="molecule type" value="Transcribed_RNA"/>
</dbReference>
<dbReference type="InterPro" id="IPR035435">
    <property type="entry name" value="DPH1/DPH2_euk_archaea"/>
</dbReference>
<dbReference type="FunFam" id="3.40.50.11860:FF:000002">
    <property type="entry name" value="2-(3-amino-3-carboxypropyl)histidine synthase subunit 1"/>
    <property type="match status" value="1"/>
</dbReference>
<comment type="catalytic activity">
    <reaction evidence="10 11">
        <text>L-histidyl-[translation elongation factor 2] + S-adenosyl-L-methionine = 2-[(3S)-amino-3-carboxypropyl]-L-histidyl-[translation elongation factor 2] + S-methyl-5'-thioadenosine + H(+)</text>
        <dbReference type="Rhea" id="RHEA:36783"/>
        <dbReference type="Rhea" id="RHEA-COMP:9748"/>
        <dbReference type="Rhea" id="RHEA-COMP:9749"/>
        <dbReference type="ChEBI" id="CHEBI:15378"/>
        <dbReference type="ChEBI" id="CHEBI:17509"/>
        <dbReference type="ChEBI" id="CHEBI:29979"/>
        <dbReference type="ChEBI" id="CHEBI:59789"/>
        <dbReference type="ChEBI" id="CHEBI:73995"/>
        <dbReference type="EC" id="2.5.1.108"/>
    </reaction>
</comment>
<keyword evidence="6 11" id="KW-0949">S-adenosyl-L-methionine</keyword>
<evidence type="ECO:0000313" key="12">
    <source>
        <dbReference type="EMBL" id="JAS21828.1"/>
    </source>
</evidence>
<evidence type="ECO:0000256" key="6">
    <source>
        <dbReference type="ARBA" id="ARBA00022691"/>
    </source>
</evidence>
<evidence type="ECO:0000256" key="2">
    <source>
        <dbReference type="ARBA" id="ARBA00010173"/>
    </source>
</evidence>
<dbReference type="Pfam" id="PF01866">
    <property type="entry name" value="Diphthamide_syn"/>
    <property type="match status" value="1"/>
</dbReference>
<dbReference type="FunFam" id="3.40.50.11850:FF:000001">
    <property type="entry name" value="2-(3-amino-3-carboxypropyl)histidine synthase subunit 1"/>
    <property type="match status" value="1"/>
</dbReference>
<dbReference type="FunFam" id="3.40.50.11840:FF:000001">
    <property type="entry name" value="2-(3-amino-3-carboxypropyl)histidine synthase subunit 1"/>
    <property type="match status" value="1"/>
</dbReference>
<dbReference type="InterPro" id="IPR042264">
    <property type="entry name" value="DPH1/DPH2_2"/>
</dbReference>
<comment type="similarity">
    <text evidence="2 11">Belongs to the DPH1/DPH2 family. DPH1 subfamily.</text>
</comment>
<dbReference type="UniPathway" id="UPA00559"/>
<dbReference type="GO" id="GO:0090560">
    <property type="term" value="F:2-(3-amino-3-carboxypropyl)histidine synthase activity"/>
    <property type="evidence" value="ECO:0007669"/>
    <property type="project" value="UniProtKB-UniRule"/>
</dbReference>
<protein>
    <recommendedName>
        <fullName evidence="4 11">2-(3-amino-3-carboxypropyl)histidine synthase subunit 1</fullName>
        <ecNumber evidence="3 11">2.5.1.108</ecNumber>
    </recommendedName>
</protein>
<keyword evidence="8" id="KW-0408">Iron</keyword>
<dbReference type="EC" id="2.5.1.108" evidence="3 11"/>
<keyword evidence="7" id="KW-0479">Metal-binding</keyword>
<keyword evidence="9" id="KW-0411">Iron-sulfur</keyword>
<dbReference type="GO" id="GO:0046872">
    <property type="term" value="F:metal ion binding"/>
    <property type="evidence" value="ECO:0007669"/>
    <property type="project" value="UniProtKB-KW"/>
</dbReference>
<evidence type="ECO:0000256" key="8">
    <source>
        <dbReference type="ARBA" id="ARBA00023004"/>
    </source>
</evidence>
<evidence type="ECO:0000256" key="11">
    <source>
        <dbReference type="PIRNR" id="PIRNR004967"/>
    </source>
</evidence>
<dbReference type="PANTHER" id="PTHR10762">
    <property type="entry name" value="DIPHTHAMIDE BIOSYNTHESIS PROTEIN"/>
    <property type="match status" value="1"/>
</dbReference>
<sequence length="411" mass="46265">MSKDNFSVSEVVNDAVIIKAKPERKVYRPVKVISKIPEEILKNSDLNAAISVLPQNYNFEIPKTIWRIKQIGAKRVALQMPEGLLMFAITICDIIERFTDADTVIMGDVTYGACCIDDYTAKALEVDLLVHYGHSCLIPVDQTSGITVLYVFVDIKIDTSHFIETVKFNFPTNCKLAFVCTIQFVTTLQYSANELRKNGYNITIPQSRPLSPGEILGCTAPVISDVDVLLYLGDGRFHLEAAMIANPKLKAYRYDPYEKKMTEEVYDYELMRQVRAEAVNEATKAQTFGIILGTLGHQGSKKVLDNMQERLNSISKECVFVLLSEIFPNKLNLFHNIDAWIQIACPRLSIDWGKAFSKPLLTPYEGVLSLNQSEWKNDYPMDFYASSSLGPWTPNHKPEGCCGKGCKKENT</sequence>
<evidence type="ECO:0000256" key="4">
    <source>
        <dbReference type="ARBA" id="ARBA00021915"/>
    </source>
</evidence>
<dbReference type="InterPro" id="IPR042265">
    <property type="entry name" value="DPH1/DPH2_3"/>
</dbReference>
<name>A0A1B6D814_9HEMI</name>
<accession>A0A1B6D814</accession>
<dbReference type="GO" id="GO:0051539">
    <property type="term" value="F:4 iron, 4 sulfur cluster binding"/>
    <property type="evidence" value="ECO:0007669"/>
    <property type="project" value="UniProtKB-UniRule"/>
</dbReference>
<dbReference type="Gene3D" id="3.40.50.11850">
    <property type="entry name" value="Diphthamide synthesis DPH1/DPH2 domain 2"/>
    <property type="match status" value="1"/>
</dbReference>
<evidence type="ECO:0000256" key="10">
    <source>
        <dbReference type="ARBA" id="ARBA00048403"/>
    </source>
</evidence>
<evidence type="ECO:0000256" key="9">
    <source>
        <dbReference type="ARBA" id="ARBA00023014"/>
    </source>
</evidence>
<gene>
    <name evidence="12" type="ORF">g.4312</name>
</gene>
<keyword evidence="11" id="KW-0004">4Fe-4S</keyword>
<evidence type="ECO:0000256" key="7">
    <source>
        <dbReference type="ARBA" id="ARBA00022723"/>
    </source>
</evidence>
<comment type="function">
    <text evidence="11">Catalyzes the first step of diphthamide biosynthesis, a post-translational modification of histidine which occurs in elongation factor 2.</text>
</comment>
<dbReference type="InterPro" id="IPR016435">
    <property type="entry name" value="DPH1/DPH2"/>
</dbReference>
<organism evidence="12">
    <name type="scientific">Clastoptera arizonana</name>
    <name type="common">Arizona spittle bug</name>
    <dbReference type="NCBI Taxonomy" id="38151"/>
    <lineage>
        <taxon>Eukaryota</taxon>
        <taxon>Metazoa</taxon>
        <taxon>Ecdysozoa</taxon>
        <taxon>Arthropoda</taxon>
        <taxon>Hexapoda</taxon>
        <taxon>Insecta</taxon>
        <taxon>Pterygota</taxon>
        <taxon>Neoptera</taxon>
        <taxon>Paraneoptera</taxon>
        <taxon>Hemiptera</taxon>
        <taxon>Auchenorrhyncha</taxon>
        <taxon>Cercopoidea</taxon>
        <taxon>Clastopteridae</taxon>
        <taxon>Clastoptera</taxon>
    </lineage>
</organism>
<proteinExistence type="inferred from homology"/>
<dbReference type="InterPro" id="IPR042263">
    <property type="entry name" value="DPH1/DPH2_1"/>
</dbReference>
<dbReference type="SFLD" id="SFLDS00032">
    <property type="entry name" value="Radical_SAM_3-amino-3-carboxyp"/>
    <property type="match status" value="1"/>
</dbReference>
<evidence type="ECO:0000256" key="5">
    <source>
        <dbReference type="ARBA" id="ARBA00022679"/>
    </source>
</evidence>